<dbReference type="InterPro" id="IPR036734">
    <property type="entry name" value="Neur_chan_lig-bd_sf"/>
</dbReference>
<protein>
    <recommendedName>
        <fullName evidence="1">Neurotransmitter-gated ion-channel ligand-binding domain-containing protein</fullName>
    </recommendedName>
</protein>
<dbReference type="Proteomes" id="UP000005408">
    <property type="component" value="Unassembled WGS sequence"/>
</dbReference>
<evidence type="ECO:0000313" key="2">
    <source>
        <dbReference type="EnsemblMetazoa" id="G25804.1:cds"/>
    </source>
</evidence>
<dbReference type="InterPro" id="IPR006201">
    <property type="entry name" value="Neur_channel"/>
</dbReference>
<reference evidence="2" key="1">
    <citation type="submission" date="2022-08" db="UniProtKB">
        <authorList>
            <consortium name="EnsemblMetazoa"/>
        </authorList>
    </citation>
    <scope>IDENTIFICATION</scope>
    <source>
        <strain evidence="2">05x7-T-G4-1.051#20</strain>
    </source>
</reference>
<dbReference type="InterPro" id="IPR006202">
    <property type="entry name" value="Neur_chan_lig-bd"/>
</dbReference>
<dbReference type="Pfam" id="PF02931">
    <property type="entry name" value="Neur_chan_LBD"/>
    <property type="match status" value="1"/>
</dbReference>
<dbReference type="Gene3D" id="2.70.170.10">
    <property type="entry name" value="Neurotransmitter-gated ion-channel ligand-binding domain"/>
    <property type="match status" value="1"/>
</dbReference>
<proteinExistence type="predicted"/>
<feature type="domain" description="Neurotransmitter-gated ion-channel ligand-binding" evidence="1">
    <location>
        <begin position="23"/>
        <end position="190"/>
    </location>
</feature>
<keyword evidence="3" id="KW-1185">Reference proteome</keyword>
<accession>A0A8W8L0B5</accession>
<dbReference type="GO" id="GO:0004888">
    <property type="term" value="F:transmembrane signaling receptor activity"/>
    <property type="evidence" value="ECO:0007669"/>
    <property type="project" value="InterPro"/>
</dbReference>
<dbReference type="AlphaFoldDB" id="A0A8W8L0B5"/>
<dbReference type="PANTHER" id="PTHR18945">
    <property type="entry name" value="NEUROTRANSMITTER GATED ION CHANNEL"/>
    <property type="match status" value="1"/>
</dbReference>
<dbReference type="GO" id="GO:0016020">
    <property type="term" value="C:membrane"/>
    <property type="evidence" value="ECO:0007669"/>
    <property type="project" value="InterPro"/>
</dbReference>
<organism evidence="2 3">
    <name type="scientific">Magallana gigas</name>
    <name type="common">Pacific oyster</name>
    <name type="synonym">Crassostrea gigas</name>
    <dbReference type="NCBI Taxonomy" id="29159"/>
    <lineage>
        <taxon>Eukaryota</taxon>
        <taxon>Metazoa</taxon>
        <taxon>Spiralia</taxon>
        <taxon>Lophotrochozoa</taxon>
        <taxon>Mollusca</taxon>
        <taxon>Bivalvia</taxon>
        <taxon>Autobranchia</taxon>
        <taxon>Pteriomorphia</taxon>
        <taxon>Ostreida</taxon>
        <taxon>Ostreoidea</taxon>
        <taxon>Ostreidae</taxon>
        <taxon>Magallana</taxon>
    </lineage>
</organism>
<sequence length="224" mass="25248">MSFKESVSTRVTTEANLRTLLWTTNSYDSLVRPDDTVNVTIKLYPMSLLDLDIAEGSMTAVGFFTFEWTDSRLDWSSNAAYSSIITMFTTGKYTWFPSLVLLNSIDELDILMDPDNQNPIRVANDGSCEYLMLKVMKVSCDTYATYYPFDTQTCRLVIASWGYNEAEIAFVTKGVSTSFYIENGEWEYTVISVGNISLPVGDGVWEITILTSYNGVKKLIIEFG</sequence>
<dbReference type="EnsemblMetazoa" id="G25804.1">
    <property type="protein sequence ID" value="G25804.1:cds"/>
    <property type="gene ID" value="G25804"/>
</dbReference>
<evidence type="ECO:0000259" key="1">
    <source>
        <dbReference type="Pfam" id="PF02931"/>
    </source>
</evidence>
<name>A0A8W8L0B5_MAGGI</name>
<dbReference type="GO" id="GO:0005230">
    <property type="term" value="F:extracellular ligand-gated monoatomic ion channel activity"/>
    <property type="evidence" value="ECO:0007669"/>
    <property type="project" value="InterPro"/>
</dbReference>
<evidence type="ECO:0000313" key="3">
    <source>
        <dbReference type="Proteomes" id="UP000005408"/>
    </source>
</evidence>
<dbReference type="SUPFAM" id="SSF63712">
    <property type="entry name" value="Nicotinic receptor ligand binding domain-like"/>
    <property type="match status" value="1"/>
</dbReference>
<dbReference type="CDD" id="cd18989">
    <property type="entry name" value="LGIC_ECD_cation"/>
    <property type="match status" value="1"/>
</dbReference>
<dbReference type="PRINTS" id="PR00252">
    <property type="entry name" value="NRIONCHANNEL"/>
</dbReference>